<name>A0ABQ5F7Q0_9ASTR</name>
<comment type="caution">
    <text evidence="2">The sequence shown here is derived from an EMBL/GenBank/DDBJ whole genome shotgun (WGS) entry which is preliminary data.</text>
</comment>
<accession>A0ABQ5F7Q0</accession>
<keyword evidence="3" id="KW-1185">Reference proteome</keyword>
<protein>
    <submittedName>
        <fullName evidence="2">Uncharacterized protein</fullName>
    </submittedName>
</protein>
<reference evidence="2" key="2">
    <citation type="submission" date="2022-01" db="EMBL/GenBank/DDBJ databases">
        <authorList>
            <person name="Yamashiro T."/>
            <person name="Shiraishi A."/>
            <person name="Satake H."/>
            <person name="Nakayama K."/>
        </authorList>
    </citation>
    <scope>NUCLEOTIDE SEQUENCE</scope>
</reference>
<sequence>MPKIPPTSSSLSVSSGFGNQFLNLSYDTFLVGTTKEYAVTEINSLLDIQIQQEVPQIQSPNLLNVPVSVIPEQTIITPIPVLPTKTSLSTASPHASIVTTITSMLKHTTPIPTPPIINITPTVTTVKPDPLPAVIQRLLDLEKKFESWTKVDHMEAIKASVQANLINKKNPALIDQSSFPPASPTSKAPESLFELELKQILFDNMDKIISYMSHDKHQELFDAILNSIMLDEAIASGIVNPAKVLKKRDRRDDQDPTTGSDQGKNKRRKEKDSGPPKDDQGGSSKKGKPPAKTSKANKLIDANENITEQIQEVPMDTKEPSIDNVVSNAEDQPDAEAAPKTENALKNDCIELEYNMEECYKALSDKLDWINPEGDRCPYDLSMPLPWKLGMEVYRVNDKDKGYKILRVVRVKVDKKFVYGYLKEIVVRRADRQLYTFKEGDFINLYLNDIEDMLLLVKKLNITNPQRDFPIISAKETYTPSFDPQRVVYEDLSKQKRLMRADALYKFSDGTLKSVQDPLHHRLLNFRLGYNKGMARRKWTDTDQRRLGIMAKLIDEKMLERRIIQNLERLVGAKELAMDYRLMQRTI</sequence>
<evidence type="ECO:0000313" key="2">
    <source>
        <dbReference type="EMBL" id="GJT59416.1"/>
    </source>
</evidence>
<proteinExistence type="predicted"/>
<organism evidence="2 3">
    <name type="scientific">Tanacetum coccineum</name>
    <dbReference type="NCBI Taxonomy" id="301880"/>
    <lineage>
        <taxon>Eukaryota</taxon>
        <taxon>Viridiplantae</taxon>
        <taxon>Streptophyta</taxon>
        <taxon>Embryophyta</taxon>
        <taxon>Tracheophyta</taxon>
        <taxon>Spermatophyta</taxon>
        <taxon>Magnoliopsida</taxon>
        <taxon>eudicotyledons</taxon>
        <taxon>Gunneridae</taxon>
        <taxon>Pentapetalae</taxon>
        <taxon>asterids</taxon>
        <taxon>campanulids</taxon>
        <taxon>Asterales</taxon>
        <taxon>Asteraceae</taxon>
        <taxon>Asteroideae</taxon>
        <taxon>Anthemideae</taxon>
        <taxon>Anthemidinae</taxon>
        <taxon>Tanacetum</taxon>
    </lineage>
</organism>
<reference evidence="2" key="1">
    <citation type="journal article" date="2022" name="Int. J. Mol. Sci.">
        <title>Draft Genome of Tanacetum Coccineum: Genomic Comparison of Closely Related Tanacetum-Family Plants.</title>
        <authorList>
            <person name="Yamashiro T."/>
            <person name="Shiraishi A."/>
            <person name="Nakayama K."/>
            <person name="Satake H."/>
        </authorList>
    </citation>
    <scope>NUCLEOTIDE SEQUENCE</scope>
</reference>
<feature type="compositionally biased region" description="Basic and acidic residues" evidence="1">
    <location>
        <begin position="270"/>
        <end position="280"/>
    </location>
</feature>
<dbReference type="EMBL" id="BQNB010017108">
    <property type="protein sequence ID" value="GJT59416.1"/>
    <property type="molecule type" value="Genomic_DNA"/>
</dbReference>
<evidence type="ECO:0000256" key="1">
    <source>
        <dbReference type="SAM" id="MobiDB-lite"/>
    </source>
</evidence>
<evidence type="ECO:0000313" key="3">
    <source>
        <dbReference type="Proteomes" id="UP001151760"/>
    </source>
</evidence>
<gene>
    <name evidence="2" type="ORF">Tco_1002949</name>
</gene>
<dbReference type="Proteomes" id="UP001151760">
    <property type="component" value="Unassembled WGS sequence"/>
</dbReference>
<feature type="region of interest" description="Disordered" evidence="1">
    <location>
        <begin position="245"/>
        <end position="304"/>
    </location>
</feature>